<gene>
    <name evidence="2" type="ORF">A2846_00675</name>
</gene>
<protein>
    <submittedName>
        <fullName evidence="2">Uncharacterized protein</fullName>
    </submittedName>
</protein>
<accession>A0A1F5NYU8</accession>
<keyword evidence="1" id="KW-0472">Membrane</keyword>
<evidence type="ECO:0000313" key="2">
    <source>
        <dbReference type="EMBL" id="OGE82821.1"/>
    </source>
</evidence>
<feature type="transmembrane region" description="Helical" evidence="1">
    <location>
        <begin position="20"/>
        <end position="43"/>
    </location>
</feature>
<comment type="caution">
    <text evidence="2">The sequence shown here is derived from an EMBL/GenBank/DDBJ whole genome shotgun (WGS) entry which is preliminary data.</text>
</comment>
<organism evidence="2 3">
    <name type="scientific">Candidatus Doudnabacteria bacterium RIFCSPHIGHO2_01_FULL_49_9</name>
    <dbReference type="NCBI Taxonomy" id="1817827"/>
    <lineage>
        <taxon>Bacteria</taxon>
        <taxon>Candidatus Doudnaibacteriota</taxon>
    </lineage>
</organism>
<dbReference type="AlphaFoldDB" id="A0A1F5NYU8"/>
<keyword evidence="1" id="KW-1133">Transmembrane helix</keyword>
<reference evidence="2 3" key="1">
    <citation type="journal article" date="2016" name="Nat. Commun.">
        <title>Thousands of microbial genomes shed light on interconnected biogeochemical processes in an aquifer system.</title>
        <authorList>
            <person name="Anantharaman K."/>
            <person name="Brown C.T."/>
            <person name="Hug L.A."/>
            <person name="Sharon I."/>
            <person name="Castelle C.J."/>
            <person name="Probst A.J."/>
            <person name="Thomas B.C."/>
            <person name="Singh A."/>
            <person name="Wilkins M.J."/>
            <person name="Karaoz U."/>
            <person name="Brodie E.L."/>
            <person name="Williams K.H."/>
            <person name="Hubbard S.S."/>
            <person name="Banfield J.F."/>
        </authorList>
    </citation>
    <scope>NUCLEOTIDE SEQUENCE [LARGE SCALE GENOMIC DNA]</scope>
</reference>
<proteinExistence type="predicted"/>
<dbReference type="Proteomes" id="UP000176339">
    <property type="component" value="Unassembled WGS sequence"/>
</dbReference>
<keyword evidence="1" id="KW-0812">Transmembrane</keyword>
<name>A0A1F5NYU8_9BACT</name>
<evidence type="ECO:0000313" key="3">
    <source>
        <dbReference type="Proteomes" id="UP000176339"/>
    </source>
</evidence>
<sequence>MKFSIFNFQFSKNSPEAGVTLIMAIVLLAAVSLTSFTLSSVILREVESAGLIQDSAPAIAGAYSGGEVGLYILQKNVGSIDLSNQSLSDGGASFDIISDLTDDPLLVTVVDTQNGYINLYDPENYEEQDTGIRSIEVTNNDGRPLKVEIFSWGDGGTAVCGTDNLPSGGTSASVLTCSGLIGPDYRYQIILDVNGTGTSNVSIRAFAADGSSIGSPSASPGFEATGRLGRVNHRIRVNLVE</sequence>
<evidence type="ECO:0000256" key="1">
    <source>
        <dbReference type="SAM" id="Phobius"/>
    </source>
</evidence>
<dbReference type="EMBL" id="MFEN01000064">
    <property type="protein sequence ID" value="OGE82821.1"/>
    <property type="molecule type" value="Genomic_DNA"/>
</dbReference>